<dbReference type="Pfam" id="PF03808">
    <property type="entry name" value="Glyco_tran_WecG"/>
    <property type="match status" value="1"/>
</dbReference>
<keyword evidence="1" id="KW-0328">Glycosyltransferase</keyword>
<evidence type="ECO:0008006" key="6">
    <source>
        <dbReference type="Google" id="ProtNLM"/>
    </source>
</evidence>
<dbReference type="OrthoDB" id="9771846at2"/>
<dbReference type="Proteomes" id="UP000076335">
    <property type="component" value="Unassembled WGS sequence"/>
</dbReference>
<comment type="caution">
    <text evidence="4">The sequence shown here is derived from an EMBL/GenBank/DDBJ whole genome shotgun (WGS) entry which is preliminary data.</text>
</comment>
<evidence type="ECO:0000256" key="3">
    <source>
        <dbReference type="SAM" id="MobiDB-lite"/>
    </source>
</evidence>
<evidence type="ECO:0000313" key="5">
    <source>
        <dbReference type="Proteomes" id="UP000076335"/>
    </source>
</evidence>
<dbReference type="CDD" id="cd06533">
    <property type="entry name" value="Glyco_transf_WecG_TagA"/>
    <property type="match status" value="1"/>
</dbReference>
<name>A0A154L2D6_9PROT</name>
<evidence type="ECO:0000256" key="1">
    <source>
        <dbReference type="ARBA" id="ARBA00022676"/>
    </source>
</evidence>
<gene>
    <name evidence="4" type="ORF">AUP42_04505</name>
</gene>
<evidence type="ECO:0000256" key="2">
    <source>
        <dbReference type="ARBA" id="ARBA00022679"/>
    </source>
</evidence>
<keyword evidence="2" id="KW-0808">Transferase</keyword>
<organism evidence="4 5">
    <name type="scientific">Thalassospira lucentensis</name>
    <dbReference type="NCBI Taxonomy" id="168935"/>
    <lineage>
        <taxon>Bacteria</taxon>
        <taxon>Pseudomonadati</taxon>
        <taxon>Pseudomonadota</taxon>
        <taxon>Alphaproteobacteria</taxon>
        <taxon>Rhodospirillales</taxon>
        <taxon>Thalassospiraceae</taxon>
        <taxon>Thalassospira</taxon>
    </lineage>
</organism>
<proteinExistence type="predicted"/>
<accession>A0A154L2D6</accession>
<dbReference type="AlphaFoldDB" id="A0A154L2D6"/>
<protein>
    <recommendedName>
        <fullName evidence="6">Glycosyltransferase</fullName>
    </recommendedName>
</protein>
<dbReference type="PANTHER" id="PTHR34136:SF1">
    <property type="entry name" value="UDP-N-ACETYL-D-MANNOSAMINURONIC ACID TRANSFERASE"/>
    <property type="match status" value="1"/>
</dbReference>
<evidence type="ECO:0000313" key="4">
    <source>
        <dbReference type="EMBL" id="KZB62219.1"/>
    </source>
</evidence>
<dbReference type="NCBIfam" id="TIGR00696">
    <property type="entry name" value="wecG_tagA_cpsF"/>
    <property type="match status" value="1"/>
</dbReference>
<feature type="region of interest" description="Disordered" evidence="3">
    <location>
        <begin position="450"/>
        <end position="475"/>
    </location>
</feature>
<dbReference type="GO" id="GO:0016758">
    <property type="term" value="F:hexosyltransferase activity"/>
    <property type="evidence" value="ECO:0007669"/>
    <property type="project" value="TreeGrafter"/>
</dbReference>
<dbReference type="RefSeq" id="WP_062952796.1">
    <property type="nucleotide sequence ID" value="NZ_LPVY01000021.1"/>
</dbReference>
<sequence length="475" mass="52206">MTSDRGDFFGLMLDLRRQASLADHICSNIHQEGCFRHLSLNAVKFAQACRDGGLWRVLAQADCLSADGMGIVWSGRLLGLAVPERVTGIDLMESLLPRFEAAGHSVFLLGARDDVLHRVQARLRRDFPELIIAGVHHGYDPDDAKLAEKVRASGADVVFVALPSPRKDAFVVNYGPKTGCRFIMGVGGAFDVLAGDIRRAPAMMQRCGLEFAWRIAMAPRTMGPRYGRGLWRFAGGIIPAILRAWAGRFYRAAGWVVIVGFAIWLVLTPADASGQVVLPPPEIEAAEANASQIMQFLTDQLSENDTVEIDDTVDALIARLLGRDVVTSEGNLGPEDFRMVLLVLDRVLALTQMLMSGGTGSFLMELIVMKAVLRVVAMYPEPMMRDAMAAGTMPEISRRFFDAGYRAQAVASETTDNTSPGSISKPPQPFLPIRFSMYYRQWDPAAAQSWNTSLTEERADTDQSDWIEQPSVSPR</sequence>
<dbReference type="EMBL" id="LPVY01000021">
    <property type="protein sequence ID" value="KZB62219.1"/>
    <property type="molecule type" value="Genomic_DNA"/>
</dbReference>
<reference evidence="4 5" key="1">
    <citation type="submission" date="2015-12" db="EMBL/GenBank/DDBJ databases">
        <title>Genome sequence of Thalassospira lucentensis MCCC 1A02072.</title>
        <authorList>
            <person name="Lu L."/>
            <person name="Lai Q."/>
            <person name="Shao Z."/>
            <person name="Qian P."/>
        </authorList>
    </citation>
    <scope>NUCLEOTIDE SEQUENCE [LARGE SCALE GENOMIC DNA]</scope>
    <source>
        <strain evidence="4 5">MCCC 1A02072</strain>
    </source>
</reference>
<dbReference type="PANTHER" id="PTHR34136">
    <property type="match status" value="1"/>
</dbReference>
<dbReference type="InterPro" id="IPR004629">
    <property type="entry name" value="WecG_TagA_CpsF"/>
</dbReference>
<feature type="compositionally biased region" description="Polar residues" evidence="3">
    <location>
        <begin position="464"/>
        <end position="475"/>
    </location>
</feature>